<organism evidence="2 3">
    <name type="scientific">Owenia fusiformis</name>
    <name type="common">Polychaete worm</name>
    <dbReference type="NCBI Taxonomy" id="6347"/>
    <lineage>
        <taxon>Eukaryota</taxon>
        <taxon>Metazoa</taxon>
        <taxon>Spiralia</taxon>
        <taxon>Lophotrochozoa</taxon>
        <taxon>Annelida</taxon>
        <taxon>Polychaeta</taxon>
        <taxon>Sedentaria</taxon>
        <taxon>Canalipalpata</taxon>
        <taxon>Sabellida</taxon>
        <taxon>Oweniida</taxon>
        <taxon>Oweniidae</taxon>
        <taxon>Owenia</taxon>
    </lineage>
</organism>
<evidence type="ECO:0000313" key="3">
    <source>
        <dbReference type="Proteomes" id="UP000749559"/>
    </source>
</evidence>
<keyword evidence="1" id="KW-1133">Transmembrane helix</keyword>
<proteinExistence type="predicted"/>
<dbReference type="EMBL" id="CAIIXF020000010">
    <property type="protein sequence ID" value="CAH1797696.1"/>
    <property type="molecule type" value="Genomic_DNA"/>
</dbReference>
<protein>
    <submittedName>
        <fullName evidence="2">Uncharacterized protein</fullName>
    </submittedName>
</protein>
<comment type="caution">
    <text evidence="2">The sequence shown here is derived from an EMBL/GenBank/DDBJ whole genome shotgun (WGS) entry which is preliminary data.</text>
</comment>
<dbReference type="Proteomes" id="UP000749559">
    <property type="component" value="Unassembled WGS sequence"/>
</dbReference>
<name>A0A8S4PWP1_OWEFU</name>
<keyword evidence="3" id="KW-1185">Reference proteome</keyword>
<dbReference type="AlphaFoldDB" id="A0A8S4PWP1"/>
<dbReference type="OrthoDB" id="6046730at2759"/>
<keyword evidence="1" id="KW-0472">Membrane</keyword>
<evidence type="ECO:0000256" key="1">
    <source>
        <dbReference type="SAM" id="Phobius"/>
    </source>
</evidence>
<reference evidence="2" key="1">
    <citation type="submission" date="2022-03" db="EMBL/GenBank/DDBJ databases">
        <authorList>
            <person name="Martin C."/>
        </authorList>
    </citation>
    <scope>NUCLEOTIDE SEQUENCE</scope>
</reference>
<accession>A0A8S4PWP1</accession>
<gene>
    <name evidence="2" type="ORF">OFUS_LOCUS21932</name>
</gene>
<evidence type="ECO:0000313" key="2">
    <source>
        <dbReference type="EMBL" id="CAH1797696.1"/>
    </source>
</evidence>
<feature type="transmembrane region" description="Helical" evidence="1">
    <location>
        <begin position="24"/>
        <end position="42"/>
    </location>
</feature>
<sequence length="504" mass="58815">MATGHRTTLVPFLRCNLRKQFTKWRWLIAVFYGTMLIIMVSMKRSLLPNAQQGKPDLFMPMGAPGNVREQGNRILSEDDIVLERYNDYIRTHNITVTMFTTFADREETRYVIQNNTILNWLHLQNVNFKLVLFGSRREIADYHLQHVDSFKKRLHRREADSGEPNAKTQKKFDPLSANNVLMGFHQRVQKNIRPNLFGPQDTLNFVDPRIEEKIKITSFPTSNDLYTSKSYSKNDPYYQTWDFIPLEKHLTALGRPILKKMYLEVQKRYESDLYMYVNGDILFHAESLLETLYGIKRFVDDPQSKTEKWLIFGGRREVDFHNATTGLNHALQFGDDAEIQKFSINSRVRNYNALDFFICSKSSFPWVVVPDFVVSLPLFDHWLVLYSNKVGIETFDISRTALVVHQRGVQKLKDSKYEKADGFNKFLFDSAVGIRCVFDTNQARLQCMKQRTRRRRVGGEDAIIILQNSLFYKMDNVGCVYPYPLMAPVLGPIGEQDTWNFTLT</sequence>
<keyword evidence="1" id="KW-0812">Transmembrane</keyword>